<dbReference type="EMBL" id="JACZHT010000003">
    <property type="protein sequence ID" value="MBE1237101.1"/>
    <property type="molecule type" value="Genomic_DNA"/>
</dbReference>
<accession>A0A8J6YIW6</accession>
<dbReference type="RefSeq" id="WP_192534106.1">
    <property type="nucleotide sequence ID" value="NZ_JACZHT010000003.1"/>
</dbReference>
<organism evidence="1 2">
    <name type="scientific">Phaeovibrio sulfidiphilus</name>
    <dbReference type="NCBI Taxonomy" id="1220600"/>
    <lineage>
        <taxon>Bacteria</taxon>
        <taxon>Pseudomonadati</taxon>
        <taxon>Pseudomonadota</taxon>
        <taxon>Alphaproteobacteria</taxon>
        <taxon>Rhodospirillales</taxon>
        <taxon>Rhodospirillaceae</taxon>
        <taxon>Phaeovibrio</taxon>
    </lineage>
</organism>
<reference evidence="1" key="1">
    <citation type="submission" date="2020-10" db="EMBL/GenBank/DDBJ databases">
        <title>Genome sequence of the unusual species of purple photosynthetic bacteria, Phaeovibrio sulfidiphilus DSM 23193, type strain.</title>
        <authorList>
            <person name="Kyndt J.A."/>
            <person name="Meyer T.E."/>
        </authorList>
    </citation>
    <scope>NUCLEOTIDE SEQUENCE</scope>
    <source>
        <strain evidence="1">DSM 23193</strain>
    </source>
</reference>
<protein>
    <submittedName>
        <fullName evidence="1">Uncharacterized protein</fullName>
    </submittedName>
</protein>
<comment type="caution">
    <text evidence="1">The sequence shown here is derived from an EMBL/GenBank/DDBJ whole genome shotgun (WGS) entry which is preliminary data.</text>
</comment>
<evidence type="ECO:0000313" key="2">
    <source>
        <dbReference type="Proteomes" id="UP000631034"/>
    </source>
</evidence>
<name>A0A8J6YIW6_9PROT</name>
<dbReference type="Proteomes" id="UP000631034">
    <property type="component" value="Unassembled WGS sequence"/>
</dbReference>
<sequence length="121" mass="13121">MLKARSFAALAVFGWIVCFGIPAFGADFVTGMDDVPLMGGLEPLPGKGLSFATARGRLVESYARTGRNAGEVLDFYRQTLPQLGWSPSGNQAFVRDSEQLEIHFTAGPRGLIVRFSLSPRN</sequence>
<proteinExistence type="predicted"/>
<gene>
    <name evidence="1" type="ORF">IHV25_05505</name>
</gene>
<evidence type="ECO:0000313" key="1">
    <source>
        <dbReference type="EMBL" id="MBE1237101.1"/>
    </source>
</evidence>
<keyword evidence="2" id="KW-1185">Reference proteome</keyword>
<dbReference type="AlphaFoldDB" id="A0A8J6YIW6"/>